<proteinExistence type="predicted"/>
<sequence>MACRSLIDASRYGWEEAFCGSVALSFAFLCSLFTLRPQQAHVDASGQQHGRFHCVPKTRGRRSP</sequence>
<comment type="caution">
    <text evidence="1">The sequence shown here is derived from an EMBL/GenBank/DDBJ whole genome shotgun (WGS) entry which is preliminary data.</text>
</comment>
<name>A0A550C6P6_9AGAR</name>
<dbReference type="EMBL" id="VDMD01000022">
    <property type="protein sequence ID" value="TRM60458.1"/>
    <property type="molecule type" value="Genomic_DNA"/>
</dbReference>
<organism evidence="1 2">
    <name type="scientific">Schizophyllum amplum</name>
    <dbReference type="NCBI Taxonomy" id="97359"/>
    <lineage>
        <taxon>Eukaryota</taxon>
        <taxon>Fungi</taxon>
        <taxon>Dikarya</taxon>
        <taxon>Basidiomycota</taxon>
        <taxon>Agaricomycotina</taxon>
        <taxon>Agaricomycetes</taxon>
        <taxon>Agaricomycetidae</taxon>
        <taxon>Agaricales</taxon>
        <taxon>Schizophyllaceae</taxon>
        <taxon>Schizophyllum</taxon>
    </lineage>
</organism>
<dbReference type="Proteomes" id="UP000320762">
    <property type="component" value="Unassembled WGS sequence"/>
</dbReference>
<accession>A0A550C6P6</accession>
<keyword evidence="2" id="KW-1185">Reference proteome</keyword>
<evidence type="ECO:0000313" key="1">
    <source>
        <dbReference type="EMBL" id="TRM60458.1"/>
    </source>
</evidence>
<protein>
    <submittedName>
        <fullName evidence="1">Uncharacterized protein</fullName>
    </submittedName>
</protein>
<gene>
    <name evidence="1" type="ORF">BD626DRAFT_505415</name>
</gene>
<evidence type="ECO:0000313" key="2">
    <source>
        <dbReference type="Proteomes" id="UP000320762"/>
    </source>
</evidence>
<reference evidence="1 2" key="1">
    <citation type="journal article" date="2019" name="New Phytol.">
        <title>Comparative genomics reveals unique wood-decay strategies and fruiting body development in the Schizophyllaceae.</title>
        <authorList>
            <person name="Almasi E."/>
            <person name="Sahu N."/>
            <person name="Krizsan K."/>
            <person name="Balint B."/>
            <person name="Kovacs G.M."/>
            <person name="Kiss B."/>
            <person name="Cseklye J."/>
            <person name="Drula E."/>
            <person name="Henrissat B."/>
            <person name="Nagy I."/>
            <person name="Chovatia M."/>
            <person name="Adam C."/>
            <person name="LaButti K."/>
            <person name="Lipzen A."/>
            <person name="Riley R."/>
            <person name="Grigoriev I.V."/>
            <person name="Nagy L.G."/>
        </authorList>
    </citation>
    <scope>NUCLEOTIDE SEQUENCE [LARGE SCALE GENOMIC DNA]</scope>
    <source>
        <strain evidence="1 2">NL-1724</strain>
    </source>
</reference>
<dbReference type="AlphaFoldDB" id="A0A550C6P6"/>